<dbReference type="PROSITE" id="PS51257">
    <property type="entry name" value="PROKAR_LIPOPROTEIN"/>
    <property type="match status" value="1"/>
</dbReference>
<evidence type="ECO:0000313" key="2">
    <source>
        <dbReference type="EMBL" id="KAF5309422.1"/>
    </source>
</evidence>
<sequence>MLSGSRFFVTDLAGPFKTANSGCSLQCGAGSSCGDCQELSDIDKEVEKAENMARQAKTRRSDLLARVNSRRDALTSKLPVEIVCYIFEVYVQLHQEDTNIRDIARPRFFAPIHRSGPLRLGAICRNWRSIAWAHSRLWKTLVIAISSPGHDAGPIMVEEWLQRTGEQQLEVQMGDCQNNRDTLVGTPSGRPQMMMNARSIVRALNSVSSRWRSLDLSECPLDILSALDDTGCAANSILQHLCLGYHSEERRSYSLKLLKSKHRHQPVHLNILCAIRPSRVNIKWTQLTHLYLENMSSKHCLRTLTWVTKSSPALSHLTLRLMDDFSHMDLGGETYYLRHPALESLGIHEEECDEDTASLLFGAFTLPALRTLKYYGDDEGNDFPTDMFLAFLNRSACSLETLEIVNPCIEDDQLERILRAVPTVRTLNIELTDENHSSFLFECLAQKDLHRHPALPFLPNLARLNITAEAPRHWRTFIGMFVDDPTVRGTDFGQKRPTRHALQVTFKVQPGIPCREMDLKSLSQLVFLWRKYQFFSVFQFVDDSESTSVVGEVGFLAKSYRIGIMSLASPALDKFVRLEEHLTVMSTLSF</sequence>
<keyword evidence="1" id="KW-0175">Coiled coil</keyword>
<evidence type="ECO:0000313" key="3">
    <source>
        <dbReference type="Proteomes" id="UP000567179"/>
    </source>
</evidence>
<dbReference type="AlphaFoldDB" id="A0A8H5AQZ6"/>
<accession>A0A8H5AQZ6</accession>
<dbReference type="Gene3D" id="3.80.10.10">
    <property type="entry name" value="Ribonuclease Inhibitor"/>
    <property type="match status" value="1"/>
</dbReference>
<dbReference type="Proteomes" id="UP000567179">
    <property type="component" value="Unassembled WGS sequence"/>
</dbReference>
<proteinExistence type="predicted"/>
<comment type="caution">
    <text evidence="2">The sequence shown here is derived from an EMBL/GenBank/DDBJ whole genome shotgun (WGS) entry which is preliminary data.</text>
</comment>
<keyword evidence="3" id="KW-1185">Reference proteome</keyword>
<evidence type="ECO:0000256" key="1">
    <source>
        <dbReference type="SAM" id="Coils"/>
    </source>
</evidence>
<dbReference type="InterPro" id="IPR032675">
    <property type="entry name" value="LRR_dom_sf"/>
</dbReference>
<feature type="coiled-coil region" evidence="1">
    <location>
        <begin position="39"/>
        <end position="66"/>
    </location>
</feature>
<name>A0A8H5AQZ6_9AGAR</name>
<reference evidence="2 3" key="1">
    <citation type="journal article" date="2020" name="ISME J.">
        <title>Uncovering the hidden diversity of litter-decomposition mechanisms in mushroom-forming fungi.</title>
        <authorList>
            <person name="Floudas D."/>
            <person name="Bentzer J."/>
            <person name="Ahren D."/>
            <person name="Johansson T."/>
            <person name="Persson P."/>
            <person name="Tunlid A."/>
        </authorList>
    </citation>
    <scope>NUCLEOTIDE SEQUENCE [LARGE SCALE GENOMIC DNA]</scope>
    <source>
        <strain evidence="2 3">CBS 101986</strain>
    </source>
</reference>
<evidence type="ECO:0008006" key="4">
    <source>
        <dbReference type="Google" id="ProtNLM"/>
    </source>
</evidence>
<protein>
    <recommendedName>
        <fullName evidence="4">F-box domain-containing protein</fullName>
    </recommendedName>
</protein>
<organism evidence="2 3">
    <name type="scientific">Psilocybe cf. subviscida</name>
    <dbReference type="NCBI Taxonomy" id="2480587"/>
    <lineage>
        <taxon>Eukaryota</taxon>
        <taxon>Fungi</taxon>
        <taxon>Dikarya</taxon>
        <taxon>Basidiomycota</taxon>
        <taxon>Agaricomycotina</taxon>
        <taxon>Agaricomycetes</taxon>
        <taxon>Agaricomycetidae</taxon>
        <taxon>Agaricales</taxon>
        <taxon>Agaricineae</taxon>
        <taxon>Strophariaceae</taxon>
        <taxon>Psilocybe</taxon>
    </lineage>
</organism>
<dbReference type="SUPFAM" id="SSF52047">
    <property type="entry name" value="RNI-like"/>
    <property type="match status" value="1"/>
</dbReference>
<dbReference type="EMBL" id="JAACJJ010000059">
    <property type="protein sequence ID" value="KAF5309422.1"/>
    <property type="molecule type" value="Genomic_DNA"/>
</dbReference>
<gene>
    <name evidence="2" type="ORF">D9619_012354</name>
</gene>
<dbReference type="OrthoDB" id="3357519at2759"/>